<proteinExistence type="predicted"/>
<sequence>MFPAPPFRIVLLPLHRTDSPKHPSDLVPILDEQELSKCSRLAGSCSHPSDWIRDPIISSILTSPSRFAFTCHITVSDKQRQTAPTGSAHFIIIPAFDVCFAHQSLLSLHNSYLLARPYKPAGEG</sequence>
<accession>A0A8K0WQI8</accession>
<reference evidence="1" key="1">
    <citation type="journal article" date="2021" name="Nat. Commun.">
        <title>Genetic determinants of endophytism in the Arabidopsis root mycobiome.</title>
        <authorList>
            <person name="Mesny F."/>
            <person name="Miyauchi S."/>
            <person name="Thiergart T."/>
            <person name="Pickel B."/>
            <person name="Atanasova L."/>
            <person name="Karlsson M."/>
            <person name="Huettel B."/>
            <person name="Barry K.W."/>
            <person name="Haridas S."/>
            <person name="Chen C."/>
            <person name="Bauer D."/>
            <person name="Andreopoulos W."/>
            <person name="Pangilinan J."/>
            <person name="LaButti K."/>
            <person name="Riley R."/>
            <person name="Lipzen A."/>
            <person name="Clum A."/>
            <person name="Drula E."/>
            <person name="Henrissat B."/>
            <person name="Kohler A."/>
            <person name="Grigoriev I.V."/>
            <person name="Martin F.M."/>
            <person name="Hacquard S."/>
        </authorList>
    </citation>
    <scope>NUCLEOTIDE SEQUENCE</scope>
    <source>
        <strain evidence="1">MPI-CAGE-CH-0235</strain>
    </source>
</reference>
<name>A0A8K0WQI8_9HYPO</name>
<protein>
    <submittedName>
        <fullName evidence="1">Uncharacterized protein</fullName>
    </submittedName>
</protein>
<dbReference type="EMBL" id="JAGPNK010000007">
    <property type="protein sequence ID" value="KAH7318413.1"/>
    <property type="molecule type" value="Genomic_DNA"/>
</dbReference>
<keyword evidence="2" id="KW-1185">Reference proteome</keyword>
<dbReference type="Proteomes" id="UP000813444">
    <property type="component" value="Unassembled WGS sequence"/>
</dbReference>
<evidence type="ECO:0000313" key="2">
    <source>
        <dbReference type="Proteomes" id="UP000813444"/>
    </source>
</evidence>
<gene>
    <name evidence="1" type="ORF">B0I35DRAFT_242143</name>
</gene>
<comment type="caution">
    <text evidence="1">The sequence shown here is derived from an EMBL/GenBank/DDBJ whole genome shotgun (WGS) entry which is preliminary data.</text>
</comment>
<dbReference type="AlphaFoldDB" id="A0A8K0WQI8"/>
<evidence type="ECO:0000313" key="1">
    <source>
        <dbReference type="EMBL" id="KAH7318413.1"/>
    </source>
</evidence>
<organism evidence="1 2">
    <name type="scientific">Stachybotrys elegans</name>
    <dbReference type="NCBI Taxonomy" id="80388"/>
    <lineage>
        <taxon>Eukaryota</taxon>
        <taxon>Fungi</taxon>
        <taxon>Dikarya</taxon>
        <taxon>Ascomycota</taxon>
        <taxon>Pezizomycotina</taxon>
        <taxon>Sordariomycetes</taxon>
        <taxon>Hypocreomycetidae</taxon>
        <taxon>Hypocreales</taxon>
        <taxon>Stachybotryaceae</taxon>
        <taxon>Stachybotrys</taxon>
    </lineage>
</organism>